<dbReference type="InterPro" id="IPR011009">
    <property type="entry name" value="Kinase-like_dom_sf"/>
</dbReference>
<dbReference type="GO" id="GO:0005524">
    <property type="term" value="F:ATP binding"/>
    <property type="evidence" value="ECO:0007669"/>
    <property type="project" value="UniProtKB-UniRule"/>
</dbReference>
<dbReference type="CDD" id="cd14016">
    <property type="entry name" value="STKc_CK1"/>
    <property type="match status" value="1"/>
</dbReference>
<dbReference type="SMART" id="SM00220">
    <property type="entry name" value="S_TKc"/>
    <property type="match status" value="1"/>
</dbReference>
<sequence>MAPQQPPSTEEYSDSESELSSSESEVSEDQPPPTIPAVIANWYLNENLGSGYSGSIFKATHLHTRQVVALKIQYVNHECPTNRYERHLYPLLQGGIGMPNLYASGVQGAWDYLAIDLLGSSLDSLYRKSGKDTMDLRSVCSIAIQVIGRLQFMHHRGVLHRDIQLGNCVIGLPPNEKVIYMIDFGFSKRYIDPYTGRHIPDSKLKRDFIGNYWFSSVNVHCRGKVPSRRDDLEAAALMFIHLLTPRGLSWTRNGVPKTDEAHNRLKAEKRKATPESLCRGLPIEFEEFLAYTRRLVFKENPNYEQWIQKFRDLAIDEGYTNVDEFIWPPPKPVAAPLRTANTPLRAWTPAVPRDEMADILNGLTQLNLAAKPILGDRTNVQQAVLKAQADAKLDSSKQGGSEAAEGSGVPKRTVVVISSGSEGSAVPAIRYQQSKAALLNKLSDRASNAPDNATLSTLVKEFKDVLQINKSRTLTREAFYFLDVLYKQLDDPSVFIKPARASRQHSFQATVPEKEPAHVKLGVVARLRMEVQYCQSNKALAAKVADFAKVTNKSTGRTVTKDGFAFLDGLADRLKALQ</sequence>
<accession>A0A9P6D317</accession>
<keyword evidence="4" id="KW-0418">Kinase</keyword>
<evidence type="ECO:0000256" key="1">
    <source>
        <dbReference type="PROSITE-ProRule" id="PRU10141"/>
    </source>
</evidence>
<dbReference type="InterPro" id="IPR000719">
    <property type="entry name" value="Prot_kinase_dom"/>
</dbReference>
<dbReference type="Gene3D" id="1.10.510.10">
    <property type="entry name" value="Transferase(Phosphotransferase) domain 1"/>
    <property type="match status" value="1"/>
</dbReference>
<keyword evidence="1" id="KW-0067">ATP-binding</keyword>
<protein>
    <submittedName>
        <fullName evidence="4">Kinase-like protein</fullName>
    </submittedName>
</protein>
<dbReference type="PROSITE" id="PS00107">
    <property type="entry name" value="PROTEIN_KINASE_ATP"/>
    <property type="match status" value="1"/>
</dbReference>
<feature type="binding site" evidence="1">
    <location>
        <position position="71"/>
    </location>
    <ligand>
        <name>ATP</name>
        <dbReference type="ChEBI" id="CHEBI:30616"/>
    </ligand>
</feature>
<keyword evidence="1" id="KW-0547">Nucleotide-binding</keyword>
<feature type="domain" description="Protein kinase" evidence="3">
    <location>
        <begin position="42"/>
        <end position="326"/>
    </location>
</feature>
<dbReference type="SUPFAM" id="SSF56112">
    <property type="entry name" value="Protein kinase-like (PK-like)"/>
    <property type="match status" value="1"/>
</dbReference>
<name>A0A9P6D317_9AGAR</name>
<keyword evidence="4" id="KW-0808">Transferase</keyword>
<evidence type="ECO:0000259" key="3">
    <source>
        <dbReference type="PROSITE" id="PS50011"/>
    </source>
</evidence>
<dbReference type="InterPro" id="IPR017441">
    <property type="entry name" value="Protein_kinase_ATP_BS"/>
</dbReference>
<dbReference type="Pfam" id="PF00069">
    <property type="entry name" value="Pkinase"/>
    <property type="match status" value="1"/>
</dbReference>
<dbReference type="OrthoDB" id="5979581at2759"/>
<evidence type="ECO:0000256" key="2">
    <source>
        <dbReference type="SAM" id="MobiDB-lite"/>
    </source>
</evidence>
<keyword evidence="5" id="KW-1185">Reference proteome</keyword>
<dbReference type="Proteomes" id="UP000807469">
    <property type="component" value="Unassembled WGS sequence"/>
</dbReference>
<dbReference type="GO" id="GO:0004672">
    <property type="term" value="F:protein kinase activity"/>
    <property type="evidence" value="ECO:0007669"/>
    <property type="project" value="InterPro"/>
</dbReference>
<dbReference type="EMBL" id="MU155182">
    <property type="protein sequence ID" value="KAF9481223.1"/>
    <property type="molecule type" value="Genomic_DNA"/>
</dbReference>
<dbReference type="PROSITE" id="PS50011">
    <property type="entry name" value="PROTEIN_KINASE_DOM"/>
    <property type="match status" value="1"/>
</dbReference>
<gene>
    <name evidence="4" type="ORF">BDN70DRAFT_876701</name>
</gene>
<dbReference type="AlphaFoldDB" id="A0A9P6D317"/>
<dbReference type="InterPro" id="IPR050235">
    <property type="entry name" value="CK1_Ser-Thr_kinase"/>
</dbReference>
<organism evidence="4 5">
    <name type="scientific">Pholiota conissans</name>
    <dbReference type="NCBI Taxonomy" id="109636"/>
    <lineage>
        <taxon>Eukaryota</taxon>
        <taxon>Fungi</taxon>
        <taxon>Dikarya</taxon>
        <taxon>Basidiomycota</taxon>
        <taxon>Agaricomycotina</taxon>
        <taxon>Agaricomycetes</taxon>
        <taxon>Agaricomycetidae</taxon>
        <taxon>Agaricales</taxon>
        <taxon>Agaricineae</taxon>
        <taxon>Strophariaceae</taxon>
        <taxon>Pholiota</taxon>
    </lineage>
</organism>
<reference evidence="4" key="1">
    <citation type="submission" date="2020-11" db="EMBL/GenBank/DDBJ databases">
        <authorList>
            <consortium name="DOE Joint Genome Institute"/>
            <person name="Ahrendt S."/>
            <person name="Riley R."/>
            <person name="Andreopoulos W."/>
            <person name="Labutti K."/>
            <person name="Pangilinan J."/>
            <person name="Ruiz-Duenas F.J."/>
            <person name="Barrasa J.M."/>
            <person name="Sanchez-Garcia M."/>
            <person name="Camarero S."/>
            <person name="Miyauchi S."/>
            <person name="Serrano A."/>
            <person name="Linde D."/>
            <person name="Babiker R."/>
            <person name="Drula E."/>
            <person name="Ayuso-Fernandez I."/>
            <person name="Pacheco R."/>
            <person name="Padilla G."/>
            <person name="Ferreira P."/>
            <person name="Barriuso J."/>
            <person name="Kellner H."/>
            <person name="Castanera R."/>
            <person name="Alfaro M."/>
            <person name="Ramirez L."/>
            <person name="Pisabarro A.G."/>
            <person name="Kuo A."/>
            <person name="Tritt A."/>
            <person name="Lipzen A."/>
            <person name="He G."/>
            <person name="Yan M."/>
            <person name="Ng V."/>
            <person name="Cullen D."/>
            <person name="Martin F."/>
            <person name="Rosso M.-N."/>
            <person name="Henrissat B."/>
            <person name="Hibbett D."/>
            <person name="Martinez A.T."/>
            <person name="Grigoriev I.V."/>
        </authorList>
    </citation>
    <scope>NUCLEOTIDE SEQUENCE</scope>
    <source>
        <strain evidence="4">CIRM-BRFM 674</strain>
    </source>
</reference>
<feature type="region of interest" description="Disordered" evidence="2">
    <location>
        <begin position="1"/>
        <end position="32"/>
    </location>
</feature>
<proteinExistence type="predicted"/>
<comment type="caution">
    <text evidence="4">The sequence shown here is derived from an EMBL/GenBank/DDBJ whole genome shotgun (WGS) entry which is preliminary data.</text>
</comment>
<evidence type="ECO:0000313" key="5">
    <source>
        <dbReference type="Proteomes" id="UP000807469"/>
    </source>
</evidence>
<dbReference type="PANTHER" id="PTHR11909">
    <property type="entry name" value="CASEIN KINASE-RELATED"/>
    <property type="match status" value="1"/>
</dbReference>
<evidence type="ECO:0000313" key="4">
    <source>
        <dbReference type="EMBL" id="KAF9481223.1"/>
    </source>
</evidence>